<reference evidence="14 16" key="2">
    <citation type="journal article" date="2013" name="Nature">
        <title>Insights into bilaterian evolution from three spiralian genomes.</title>
        <authorList>
            <person name="Simakov O."/>
            <person name="Marletaz F."/>
            <person name="Cho S.J."/>
            <person name="Edsinger-Gonzales E."/>
            <person name="Havlak P."/>
            <person name="Hellsten U."/>
            <person name="Kuo D.H."/>
            <person name="Larsson T."/>
            <person name="Lv J."/>
            <person name="Arendt D."/>
            <person name="Savage R."/>
            <person name="Osoegawa K."/>
            <person name="de Jong P."/>
            <person name="Grimwood J."/>
            <person name="Chapman J.A."/>
            <person name="Shapiro H."/>
            <person name="Aerts A."/>
            <person name="Otillar R.P."/>
            <person name="Terry A.Y."/>
            <person name="Boore J.L."/>
            <person name="Grigoriev I.V."/>
            <person name="Lindberg D.R."/>
            <person name="Seaver E.C."/>
            <person name="Weisblat D.A."/>
            <person name="Putnam N.H."/>
            <person name="Rokhsar D.S."/>
        </authorList>
    </citation>
    <scope>NUCLEOTIDE SEQUENCE</scope>
    <source>
        <strain evidence="14 16">I ESC-2004</strain>
    </source>
</reference>
<dbReference type="GO" id="GO:0015031">
    <property type="term" value="P:protein transport"/>
    <property type="evidence" value="ECO:0007669"/>
    <property type="project" value="UniProtKB-KW"/>
</dbReference>
<dbReference type="HOGENOM" id="CLU_044768_1_0_1"/>
<keyword evidence="8" id="KW-0539">Nucleus</keyword>
<dbReference type="InterPro" id="IPR057471">
    <property type="entry name" value="CHMP7_WHD"/>
</dbReference>
<dbReference type="Gene3D" id="6.10.140.1230">
    <property type="match status" value="1"/>
</dbReference>
<dbReference type="FunCoup" id="R7TGB1">
    <property type="interactions" value="1767"/>
</dbReference>
<evidence type="ECO:0000256" key="10">
    <source>
        <dbReference type="ARBA" id="ARBA00041629"/>
    </source>
</evidence>
<dbReference type="Pfam" id="PF25239">
    <property type="entry name" value="WHD_CHMP7"/>
    <property type="match status" value="1"/>
</dbReference>
<feature type="domain" description="CHMP7 winged helix" evidence="13">
    <location>
        <begin position="154"/>
        <end position="223"/>
    </location>
</feature>
<dbReference type="STRING" id="283909.R7TGB1"/>
<evidence type="ECO:0000256" key="12">
    <source>
        <dbReference type="SAM" id="MobiDB-lite"/>
    </source>
</evidence>
<dbReference type="EMBL" id="KB310005">
    <property type="protein sequence ID" value="ELT92749.1"/>
    <property type="molecule type" value="Genomic_DNA"/>
</dbReference>
<keyword evidence="4" id="KW-0813">Transport</keyword>
<accession>R7TGB1</accession>
<evidence type="ECO:0000256" key="2">
    <source>
        <dbReference type="ARBA" id="ARBA00004496"/>
    </source>
</evidence>
<evidence type="ECO:0000313" key="15">
    <source>
        <dbReference type="EnsemblMetazoa" id="CapteP213723"/>
    </source>
</evidence>
<name>R7TGB1_CAPTE</name>
<dbReference type="GO" id="GO:0006900">
    <property type="term" value="P:vesicle budding from membrane"/>
    <property type="evidence" value="ECO:0007669"/>
    <property type="project" value="TreeGrafter"/>
</dbReference>
<sequence>MAEPSVYPPDWTSDQRMNLLFGPFRENRDLNPQSWDGKMKFWTKMITDFCKRSRTAVINSDSLPRCFERKGKVPACLDTVIDQMKRNGQLQDIRSFAADPTWSSWMLDVMVKRPLSWSFNWFVKKPIAKTYGMIFGESESVEGGEDLVMLDLLQSIAQDIQERHASGIEHESTDSVVSYSHLAHLCEGLYGNEETLHVAVQLLCLQNQCIIIDGDAGEKLISFTKSRECPKAVLTENDKRIYRLKATERSVLAELEKLDSSLASLKQEAKDCIKKGDKSQAKVILTKKKKIEKQRQDKESSLEQMQQLITMIQQADVNKKIIDAFKSGKEAFSEVQQQHGLTRENIDNVMDGVQEAFDEHVEINESISQPVAADDVYISEDELEDELNEILADSKKSQKVKVPQSNQPRQELVNAMCKMRVSVEDDISLPDVPTHDPLPQYSTSSAKKAEAMLH</sequence>
<keyword evidence="5" id="KW-0963">Cytoplasm</keyword>
<keyword evidence="7 11" id="KW-0175">Coiled coil</keyword>
<evidence type="ECO:0000256" key="1">
    <source>
        <dbReference type="ARBA" id="ARBA00004259"/>
    </source>
</evidence>
<evidence type="ECO:0000256" key="11">
    <source>
        <dbReference type="SAM" id="Coils"/>
    </source>
</evidence>
<gene>
    <name evidence="14" type="ORF">CAPTEDRAFT_213723</name>
</gene>
<evidence type="ECO:0000259" key="13">
    <source>
        <dbReference type="Pfam" id="PF25239"/>
    </source>
</evidence>
<dbReference type="GO" id="GO:0005771">
    <property type="term" value="C:multivesicular body"/>
    <property type="evidence" value="ECO:0007669"/>
    <property type="project" value="TreeGrafter"/>
</dbReference>
<dbReference type="InterPro" id="IPR005024">
    <property type="entry name" value="Snf7_fam"/>
</dbReference>
<dbReference type="EMBL" id="AMQN01013163">
    <property type="status" value="NOT_ANNOTATED_CDS"/>
    <property type="molecule type" value="Genomic_DNA"/>
</dbReference>
<keyword evidence="16" id="KW-1185">Reference proteome</keyword>
<proteinExistence type="inferred from homology"/>
<dbReference type="PANTHER" id="PTHR22761">
    <property type="entry name" value="CHARGED MULTIVESICULAR BODY PROTEIN"/>
    <property type="match status" value="1"/>
</dbReference>
<evidence type="ECO:0000313" key="14">
    <source>
        <dbReference type="EMBL" id="ELT92749.1"/>
    </source>
</evidence>
<keyword evidence="6" id="KW-0653">Protein transport</keyword>
<dbReference type="PANTHER" id="PTHR22761:SF21">
    <property type="entry name" value="CHARGED MULTIVESICULAR BODY PROTEIN 7"/>
    <property type="match status" value="1"/>
</dbReference>
<dbReference type="AlphaFoldDB" id="R7TGB1"/>
<reference evidence="15" key="3">
    <citation type="submission" date="2015-06" db="UniProtKB">
        <authorList>
            <consortium name="EnsemblMetazoa"/>
        </authorList>
    </citation>
    <scope>IDENTIFICATION</scope>
</reference>
<evidence type="ECO:0000256" key="4">
    <source>
        <dbReference type="ARBA" id="ARBA00022448"/>
    </source>
</evidence>
<dbReference type="EnsemblMetazoa" id="CapteT213723">
    <property type="protein sequence ID" value="CapteP213723"/>
    <property type="gene ID" value="CapteG213723"/>
</dbReference>
<evidence type="ECO:0000256" key="5">
    <source>
        <dbReference type="ARBA" id="ARBA00022490"/>
    </source>
</evidence>
<dbReference type="Pfam" id="PF25880">
    <property type="entry name" value="WHD_CHMP7_1st"/>
    <property type="match status" value="1"/>
</dbReference>
<reference evidence="16" key="1">
    <citation type="submission" date="2012-12" db="EMBL/GenBank/DDBJ databases">
        <authorList>
            <person name="Hellsten U."/>
            <person name="Grimwood J."/>
            <person name="Chapman J.A."/>
            <person name="Shapiro H."/>
            <person name="Aerts A."/>
            <person name="Otillar R.P."/>
            <person name="Terry A.Y."/>
            <person name="Boore J.L."/>
            <person name="Simakov O."/>
            <person name="Marletaz F."/>
            <person name="Cho S.-J."/>
            <person name="Edsinger-Gonzales E."/>
            <person name="Havlak P."/>
            <person name="Kuo D.-H."/>
            <person name="Larsson T."/>
            <person name="Lv J."/>
            <person name="Arendt D."/>
            <person name="Savage R."/>
            <person name="Osoegawa K."/>
            <person name="de Jong P."/>
            <person name="Lindberg D.R."/>
            <person name="Seaver E.C."/>
            <person name="Weisblat D.A."/>
            <person name="Putnam N.H."/>
            <person name="Grigoriev I.V."/>
            <person name="Rokhsar D.S."/>
        </authorList>
    </citation>
    <scope>NUCLEOTIDE SEQUENCE</scope>
    <source>
        <strain evidence="16">I ESC-2004</strain>
    </source>
</reference>
<dbReference type="OMA" id="LQLQFMR"/>
<evidence type="ECO:0000313" key="16">
    <source>
        <dbReference type="Proteomes" id="UP000014760"/>
    </source>
</evidence>
<dbReference type="GO" id="GO:0032511">
    <property type="term" value="P:late endosome to vacuole transport via multivesicular body sorting pathway"/>
    <property type="evidence" value="ECO:0007669"/>
    <property type="project" value="TreeGrafter"/>
</dbReference>
<comment type="subcellular location">
    <subcellularLocation>
        <location evidence="2">Cytoplasm</location>
    </subcellularLocation>
    <subcellularLocation>
        <location evidence="1">Nucleus envelope</location>
    </subcellularLocation>
</comment>
<comment type="similarity">
    <text evidence="3">Belongs to the SNF7 family.</text>
</comment>
<protein>
    <recommendedName>
        <fullName evidence="9">Charged multivesicular body protein 7</fullName>
    </recommendedName>
    <alternativeName>
        <fullName evidence="10">Chromatin-modifying protein 7</fullName>
    </alternativeName>
</protein>
<evidence type="ECO:0000256" key="9">
    <source>
        <dbReference type="ARBA" id="ARBA00041077"/>
    </source>
</evidence>
<organism evidence="14">
    <name type="scientific">Capitella teleta</name>
    <name type="common">Polychaete worm</name>
    <dbReference type="NCBI Taxonomy" id="283909"/>
    <lineage>
        <taxon>Eukaryota</taxon>
        <taxon>Metazoa</taxon>
        <taxon>Spiralia</taxon>
        <taxon>Lophotrochozoa</taxon>
        <taxon>Annelida</taxon>
        <taxon>Polychaeta</taxon>
        <taxon>Sedentaria</taxon>
        <taxon>Scolecida</taxon>
        <taxon>Capitellidae</taxon>
        <taxon>Capitella</taxon>
    </lineage>
</organism>
<dbReference type="Proteomes" id="UP000014760">
    <property type="component" value="Unassembled WGS sequence"/>
</dbReference>
<dbReference type="Pfam" id="PF03357">
    <property type="entry name" value="Snf7"/>
    <property type="match status" value="1"/>
</dbReference>
<feature type="region of interest" description="Disordered" evidence="12">
    <location>
        <begin position="427"/>
        <end position="454"/>
    </location>
</feature>
<feature type="coiled-coil region" evidence="11">
    <location>
        <begin position="248"/>
        <end position="308"/>
    </location>
</feature>
<evidence type="ECO:0000256" key="8">
    <source>
        <dbReference type="ARBA" id="ARBA00023242"/>
    </source>
</evidence>
<evidence type="ECO:0000256" key="6">
    <source>
        <dbReference type="ARBA" id="ARBA00022927"/>
    </source>
</evidence>
<dbReference type="GO" id="GO:0005635">
    <property type="term" value="C:nuclear envelope"/>
    <property type="evidence" value="ECO:0007669"/>
    <property type="project" value="UniProtKB-SubCell"/>
</dbReference>
<evidence type="ECO:0000256" key="7">
    <source>
        <dbReference type="ARBA" id="ARBA00023054"/>
    </source>
</evidence>
<dbReference type="OrthoDB" id="10250120at2759"/>
<dbReference type="GO" id="GO:0000815">
    <property type="term" value="C:ESCRT III complex"/>
    <property type="evidence" value="ECO:0007669"/>
    <property type="project" value="TreeGrafter"/>
</dbReference>
<dbReference type="GO" id="GO:0009898">
    <property type="term" value="C:cytoplasmic side of plasma membrane"/>
    <property type="evidence" value="ECO:0007669"/>
    <property type="project" value="TreeGrafter"/>
</dbReference>
<evidence type="ECO:0000256" key="3">
    <source>
        <dbReference type="ARBA" id="ARBA00006190"/>
    </source>
</evidence>